<keyword evidence="3 7" id="KW-0812">Transmembrane</keyword>
<feature type="transmembrane region" description="Helical" evidence="7">
    <location>
        <begin position="20"/>
        <end position="43"/>
    </location>
</feature>
<dbReference type="Pfam" id="PF02460">
    <property type="entry name" value="Patched"/>
    <property type="match status" value="1"/>
</dbReference>
<evidence type="ECO:0000259" key="8">
    <source>
        <dbReference type="PROSITE" id="PS50156"/>
    </source>
</evidence>
<dbReference type="GO" id="GO:0018996">
    <property type="term" value="P:molting cycle, collagen and cuticulin-based cuticle"/>
    <property type="evidence" value="ECO:0007669"/>
    <property type="project" value="TreeGrafter"/>
</dbReference>
<feature type="domain" description="SSD" evidence="8">
    <location>
        <begin position="294"/>
        <end position="361"/>
    </location>
</feature>
<dbReference type="InterPro" id="IPR003392">
    <property type="entry name" value="PTHD_SSD"/>
</dbReference>
<evidence type="ECO:0000256" key="1">
    <source>
        <dbReference type="ARBA" id="ARBA00004141"/>
    </source>
</evidence>
<keyword evidence="4 7" id="KW-1133">Transmembrane helix</keyword>
<dbReference type="InterPro" id="IPR051697">
    <property type="entry name" value="Patched_domain-protein"/>
</dbReference>
<evidence type="ECO:0000256" key="2">
    <source>
        <dbReference type="ARBA" id="ARBA00005585"/>
    </source>
</evidence>
<organism evidence="9 10">
    <name type="scientific">Angiostrongylus cantonensis</name>
    <name type="common">Rat lungworm</name>
    <dbReference type="NCBI Taxonomy" id="6313"/>
    <lineage>
        <taxon>Eukaryota</taxon>
        <taxon>Metazoa</taxon>
        <taxon>Ecdysozoa</taxon>
        <taxon>Nematoda</taxon>
        <taxon>Chromadorea</taxon>
        <taxon>Rhabditida</taxon>
        <taxon>Rhabditina</taxon>
        <taxon>Rhabditomorpha</taxon>
        <taxon>Strongyloidea</taxon>
        <taxon>Metastrongylidae</taxon>
        <taxon>Angiostrongylus</taxon>
    </lineage>
</organism>
<sequence>MRTDVVEKLLARAFGYYSRVVIACPLPFIIIPVLVTIGLSTGLQWYTKALVKDEIDLYTPANARVRAEIKQLDALFHINDTDPFYATRRYDVRRTGYIIITHRDEDQGILNPLVMQSAMQLWSIVQSLTVEDQDRRINYPGICVKFPIPEELSYTLHMFFGPNVTTPERICLSNPLVEVVKLMMLSDFSFLNQTRSELILEEIFNAILPDADRATHFFGGVTIDDEKRVVGAKAMKLPYALRHFSQDDEWLARQWELRLSDFLLHYYSPVIRVNWWTYETISAETSKDLNKLISMIGPCFAVVTVFTIAMCCVWSWRRSRPWFALAGVLSAALAIMSGIGLLLLVGFGMTSVAYSMPFIILCWYFIHFFKVNFVVQPSFQCLQGRKLLVCSFAKHSFRMTKTEDSLLRKAGVAQSFRESLFTTI</sequence>
<dbReference type="GO" id="GO:0005886">
    <property type="term" value="C:plasma membrane"/>
    <property type="evidence" value="ECO:0007669"/>
    <property type="project" value="TreeGrafter"/>
</dbReference>
<comment type="subcellular location">
    <subcellularLocation>
        <location evidence="1">Membrane</location>
        <topology evidence="1">Multi-pass membrane protein</topology>
    </subcellularLocation>
</comment>
<keyword evidence="6" id="KW-0325">Glycoprotein</keyword>
<evidence type="ECO:0000256" key="6">
    <source>
        <dbReference type="ARBA" id="ARBA00023180"/>
    </source>
</evidence>
<keyword evidence="9" id="KW-1185">Reference proteome</keyword>
<dbReference type="AlphaFoldDB" id="A0A158P7G3"/>
<dbReference type="Proteomes" id="UP000035642">
    <property type="component" value="Unassembled WGS sequence"/>
</dbReference>
<evidence type="ECO:0000313" key="9">
    <source>
        <dbReference type="Proteomes" id="UP000035642"/>
    </source>
</evidence>
<feature type="transmembrane region" description="Helical" evidence="7">
    <location>
        <begin position="352"/>
        <end position="369"/>
    </location>
</feature>
<dbReference type="GO" id="GO:0006897">
    <property type="term" value="P:endocytosis"/>
    <property type="evidence" value="ECO:0007669"/>
    <property type="project" value="TreeGrafter"/>
</dbReference>
<reference evidence="10" key="2">
    <citation type="submission" date="2016-04" db="UniProtKB">
        <authorList>
            <consortium name="WormBaseParasite"/>
        </authorList>
    </citation>
    <scope>IDENTIFICATION</scope>
</reference>
<evidence type="ECO:0000256" key="4">
    <source>
        <dbReference type="ARBA" id="ARBA00022989"/>
    </source>
</evidence>
<dbReference type="PANTHER" id="PTHR10796">
    <property type="entry name" value="PATCHED-RELATED"/>
    <property type="match status" value="1"/>
</dbReference>
<dbReference type="WBParaSite" id="ACAC_0000241501-mRNA-1">
    <property type="protein sequence ID" value="ACAC_0000241501-mRNA-1"/>
    <property type="gene ID" value="ACAC_0000241501"/>
</dbReference>
<evidence type="ECO:0000256" key="5">
    <source>
        <dbReference type="ARBA" id="ARBA00023136"/>
    </source>
</evidence>
<dbReference type="GO" id="GO:0030659">
    <property type="term" value="C:cytoplasmic vesicle membrane"/>
    <property type="evidence" value="ECO:0007669"/>
    <property type="project" value="TreeGrafter"/>
</dbReference>
<dbReference type="PROSITE" id="PS50156">
    <property type="entry name" value="SSD"/>
    <property type="match status" value="1"/>
</dbReference>
<protein>
    <submittedName>
        <fullName evidence="10">SSD domain-containing protein</fullName>
    </submittedName>
</protein>
<keyword evidence="5 7" id="KW-0472">Membrane</keyword>
<proteinExistence type="inferred from homology"/>
<feature type="transmembrane region" description="Helical" evidence="7">
    <location>
        <begin position="292"/>
        <end position="316"/>
    </location>
</feature>
<reference evidence="9" key="1">
    <citation type="submission" date="2012-09" db="EMBL/GenBank/DDBJ databases">
        <authorList>
            <person name="Martin A.A."/>
        </authorList>
    </citation>
    <scope>NUCLEOTIDE SEQUENCE</scope>
</reference>
<dbReference type="InterPro" id="IPR000731">
    <property type="entry name" value="SSD"/>
</dbReference>
<comment type="similarity">
    <text evidence="2">Belongs to the patched family.</text>
</comment>
<dbReference type="PANTHER" id="PTHR10796:SF181">
    <property type="entry name" value="SSD DOMAIN-CONTAINING PROTEIN"/>
    <property type="match status" value="1"/>
</dbReference>
<name>A0A158P7G3_ANGCA</name>
<accession>A0A158P7G3</accession>
<feature type="transmembrane region" description="Helical" evidence="7">
    <location>
        <begin position="322"/>
        <end position="345"/>
    </location>
</feature>
<evidence type="ECO:0000313" key="10">
    <source>
        <dbReference type="WBParaSite" id="ACAC_0000241501-mRNA-1"/>
    </source>
</evidence>
<evidence type="ECO:0000256" key="7">
    <source>
        <dbReference type="SAM" id="Phobius"/>
    </source>
</evidence>
<evidence type="ECO:0000256" key="3">
    <source>
        <dbReference type="ARBA" id="ARBA00022692"/>
    </source>
</evidence>